<accession>A0A4S4DID1</accession>
<reference evidence="7 8" key="1">
    <citation type="journal article" date="2018" name="Proc. Natl. Acad. Sci. U.S.A.">
        <title>Draft genome sequence of Camellia sinensis var. sinensis provides insights into the evolution of the tea genome and tea quality.</title>
        <authorList>
            <person name="Wei C."/>
            <person name="Yang H."/>
            <person name="Wang S."/>
            <person name="Zhao J."/>
            <person name="Liu C."/>
            <person name="Gao L."/>
            <person name="Xia E."/>
            <person name="Lu Y."/>
            <person name="Tai Y."/>
            <person name="She G."/>
            <person name="Sun J."/>
            <person name="Cao H."/>
            <person name="Tong W."/>
            <person name="Gao Q."/>
            <person name="Li Y."/>
            <person name="Deng W."/>
            <person name="Jiang X."/>
            <person name="Wang W."/>
            <person name="Chen Q."/>
            <person name="Zhang S."/>
            <person name="Li H."/>
            <person name="Wu J."/>
            <person name="Wang P."/>
            <person name="Li P."/>
            <person name="Shi C."/>
            <person name="Zheng F."/>
            <person name="Jian J."/>
            <person name="Huang B."/>
            <person name="Shan D."/>
            <person name="Shi M."/>
            <person name="Fang C."/>
            <person name="Yue Y."/>
            <person name="Li F."/>
            <person name="Li D."/>
            <person name="Wei S."/>
            <person name="Han B."/>
            <person name="Jiang C."/>
            <person name="Yin Y."/>
            <person name="Xia T."/>
            <person name="Zhang Z."/>
            <person name="Bennetzen J.L."/>
            <person name="Zhao S."/>
            <person name="Wan X."/>
        </authorList>
    </citation>
    <scope>NUCLEOTIDE SEQUENCE [LARGE SCALE GENOMIC DNA]</scope>
    <source>
        <strain evidence="8">cv. Shuchazao</strain>
        <tissue evidence="7">Leaf</tissue>
    </source>
</reference>
<protein>
    <submittedName>
        <fullName evidence="7">Uncharacterized protein</fullName>
    </submittedName>
</protein>
<dbReference type="EMBL" id="SDRB02011156">
    <property type="protein sequence ID" value="THG02573.1"/>
    <property type="molecule type" value="Genomic_DNA"/>
</dbReference>
<dbReference type="Proteomes" id="UP000306102">
    <property type="component" value="Unassembled WGS sequence"/>
</dbReference>
<keyword evidence="5" id="KW-0812">Transmembrane</keyword>
<dbReference type="PANTHER" id="PTHR31311:SF3">
    <property type="entry name" value="GLYCOSYLTRANSFERASE 7-RELATED"/>
    <property type="match status" value="1"/>
</dbReference>
<dbReference type="PANTHER" id="PTHR31311">
    <property type="entry name" value="XYLOGLUCAN 6-XYLOSYLTRANSFERASE 5-RELATED-RELATED"/>
    <property type="match status" value="1"/>
</dbReference>
<evidence type="ECO:0000256" key="6">
    <source>
        <dbReference type="ARBA" id="ARBA00023034"/>
    </source>
</evidence>
<dbReference type="GO" id="GO:0008378">
    <property type="term" value="F:galactosyltransferase activity"/>
    <property type="evidence" value="ECO:0007669"/>
    <property type="project" value="TreeGrafter"/>
</dbReference>
<dbReference type="AlphaFoldDB" id="A0A4S4DID1"/>
<dbReference type="InterPro" id="IPR029044">
    <property type="entry name" value="Nucleotide-diphossugar_trans"/>
</dbReference>
<keyword evidence="4" id="KW-0808">Transferase</keyword>
<dbReference type="Pfam" id="PF05637">
    <property type="entry name" value="Glyco_transf_34"/>
    <property type="match status" value="1"/>
</dbReference>
<comment type="caution">
    <text evidence="7">The sequence shown here is derived from an EMBL/GenBank/DDBJ whole genome shotgun (WGS) entry which is preliminary data.</text>
</comment>
<evidence type="ECO:0000256" key="2">
    <source>
        <dbReference type="ARBA" id="ARBA00005664"/>
    </source>
</evidence>
<comment type="similarity">
    <text evidence="2">Belongs to the glycosyltransferase 34 family.</text>
</comment>
<dbReference type="InterPro" id="IPR008630">
    <property type="entry name" value="Glyco_trans_34"/>
</dbReference>
<keyword evidence="6" id="KW-0333">Golgi apparatus</keyword>
<dbReference type="Gene3D" id="3.90.550.10">
    <property type="entry name" value="Spore Coat Polysaccharide Biosynthesis Protein SpsA, Chain A"/>
    <property type="match status" value="1"/>
</dbReference>
<comment type="subcellular location">
    <subcellularLocation>
        <location evidence="1">Golgi apparatus membrane</location>
        <topology evidence="1">Single-pass type II membrane protein</topology>
    </subcellularLocation>
</comment>
<dbReference type="GO" id="GO:0005768">
    <property type="term" value="C:endosome"/>
    <property type="evidence" value="ECO:0007669"/>
    <property type="project" value="TreeGrafter"/>
</dbReference>
<evidence type="ECO:0000313" key="8">
    <source>
        <dbReference type="Proteomes" id="UP000306102"/>
    </source>
</evidence>
<evidence type="ECO:0000256" key="5">
    <source>
        <dbReference type="ARBA" id="ARBA00022968"/>
    </source>
</evidence>
<dbReference type="STRING" id="542762.A0A4S4DID1"/>
<gene>
    <name evidence="7" type="ORF">TEA_003128</name>
</gene>
<dbReference type="GO" id="GO:0000139">
    <property type="term" value="C:Golgi membrane"/>
    <property type="evidence" value="ECO:0007669"/>
    <property type="project" value="UniProtKB-SubCell"/>
</dbReference>
<name>A0A4S4DID1_CAMSN</name>
<dbReference type="GO" id="GO:0005802">
    <property type="term" value="C:trans-Golgi network"/>
    <property type="evidence" value="ECO:0007669"/>
    <property type="project" value="TreeGrafter"/>
</dbReference>
<proteinExistence type="inferred from homology"/>
<keyword evidence="3" id="KW-0328">Glycosyltransferase</keyword>
<evidence type="ECO:0000256" key="1">
    <source>
        <dbReference type="ARBA" id="ARBA00004323"/>
    </source>
</evidence>
<evidence type="ECO:0000256" key="3">
    <source>
        <dbReference type="ARBA" id="ARBA00022676"/>
    </source>
</evidence>
<organism evidence="7 8">
    <name type="scientific">Camellia sinensis var. sinensis</name>
    <name type="common">China tea</name>
    <dbReference type="NCBI Taxonomy" id="542762"/>
    <lineage>
        <taxon>Eukaryota</taxon>
        <taxon>Viridiplantae</taxon>
        <taxon>Streptophyta</taxon>
        <taxon>Embryophyta</taxon>
        <taxon>Tracheophyta</taxon>
        <taxon>Spermatophyta</taxon>
        <taxon>Magnoliopsida</taxon>
        <taxon>eudicotyledons</taxon>
        <taxon>Gunneridae</taxon>
        <taxon>Pentapetalae</taxon>
        <taxon>asterids</taxon>
        <taxon>Ericales</taxon>
        <taxon>Theaceae</taxon>
        <taxon>Camellia</taxon>
    </lineage>
</organism>
<keyword evidence="8" id="KW-1185">Reference proteome</keyword>
<keyword evidence="5" id="KW-0735">Signal-anchor</keyword>
<evidence type="ECO:0000256" key="4">
    <source>
        <dbReference type="ARBA" id="ARBA00022679"/>
    </source>
</evidence>
<sequence>MATFQTKALLYLKSRTLFVGSTLSGAPVRVVIVTGSRPPQCENPIRDHLLLRLFKNKVDYCRIHGHDIFYNNAFLHQKMQSVWAKLPPVRVAIVAHPEAEWIWWLDSDAVLTDMDFKLPFEKYRDLNFIINGWDGMSCSTKRKVLFFSWIREPLSSTRTISSPLVFRCVKWYQSMDSPSLITQDNGAHTIPIDVDRRVEAIWDAIKEHRLEVHELRNEICNLLADLGLIVNQRQSTVDSNCAGGFT</sequence>
<evidence type="ECO:0000313" key="7">
    <source>
        <dbReference type="EMBL" id="THG02573.1"/>
    </source>
</evidence>